<evidence type="ECO:0000313" key="3">
    <source>
        <dbReference type="Proteomes" id="UP000027222"/>
    </source>
</evidence>
<evidence type="ECO:0000256" key="1">
    <source>
        <dbReference type="SAM" id="MobiDB-lite"/>
    </source>
</evidence>
<feature type="compositionally biased region" description="Acidic residues" evidence="1">
    <location>
        <begin position="317"/>
        <end position="335"/>
    </location>
</feature>
<proteinExistence type="predicted"/>
<organism evidence="2 3">
    <name type="scientific">Galerina marginata (strain CBS 339.88)</name>
    <dbReference type="NCBI Taxonomy" id="685588"/>
    <lineage>
        <taxon>Eukaryota</taxon>
        <taxon>Fungi</taxon>
        <taxon>Dikarya</taxon>
        <taxon>Basidiomycota</taxon>
        <taxon>Agaricomycotina</taxon>
        <taxon>Agaricomycetes</taxon>
        <taxon>Agaricomycetidae</taxon>
        <taxon>Agaricales</taxon>
        <taxon>Agaricineae</taxon>
        <taxon>Strophariaceae</taxon>
        <taxon>Galerina</taxon>
    </lineage>
</organism>
<keyword evidence="3" id="KW-1185">Reference proteome</keyword>
<feature type="region of interest" description="Disordered" evidence="1">
    <location>
        <begin position="309"/>
        <end position="342"/>
    </location>
</feature>
<accession>A0A067STY3</accession>
<dbReference type="AlphaFoldDB" id="A0A067STY3"/>
<name>A0A067STY3_GALM3</name>
<gene>
    <name evidence="2" type="ORF">GALMADRAFT_255116</name>
</gene>
<dbReference type="Proteomes" id="UP000027222">
    <property type="component" value="Unassembled WGS sequence"/>
</dbReference>
<evidence type="ECO:0000313" key="2">
    <source>
        <dbReference type="EMBL" id="KDR70233.1"/>
    </source>
</evidence>
<dbReference type="HOGENOM" id="CLU_063720_0_0_1"/>
<dbReference type="OrthoDB" id="3167300at2759"/>
<protein>
    <submittedName>
        <fullName evidence="2">Uncharacterized protein</fullName>
    </submittedName>
</protein>
<sequence length="342" mass="39671">MFPQLPLELVHEIVHHILDSAPPRCDSQDLLGVTSKPSWVLIEPFTQSSRAFRLLCLESWFRRLYLRSALDILTIDQYFPALKSTWCRHFHCVQTKDPYKTIFAWDLSGFQQLSSLRVDWLSRKSTFRDDFTPFLNVESRILEVDIRGVKYPSPMVLKSLTCAFVHLVTLKLDFPRIWCGLCHTCILVRFPSPPPTSLKYEGGLGLPVHYSRALFSLNEIEEVIIRLPDFGFGLPSPGLSAHSNDNLWVGECDRCMSLMYDDEEFRKRWIARKRGLDSAGVRRDNTTPPRLKKVQWNFWQFDTRGDGTRLSRHETNSDEESLTDYDGDDREEGESNEAHEII</sequence>
<dbReference type="EMBL" id="KL142398">
    <property type="protein sequence ID" value="KDR70233.1"/>
    <property type="molecule type" value="Genomic_DNA"/>
</dbReference>
<reference evidence="3" key="1">
    <citation type="journal article" date="2014" name="Proc. Natl. Acad. Sci. U.S.A.">
        <title>Extensive sampling of basidiomycete genomes demonstrates inadequacy of the white-rot/brown-rot paradigm for wood decay fungi.</title>
        <authorList>
            <person name="Riley R."/>
            <person name="Salamov A.A."/>
            <person name="Brown D.W."/>
            <person name="Nagy L.G."/>
            <person name="Floudas D."/>
            <person name="Held B.W."/>
            <person name="Levasseur A."/>
            <person name="Lombard V."/>
            <person name="Morin E."/>
            <person name="Otillar R."/>
            <person name="Lindquist E.A."/>
            <person name="Sun H."/>
            <person name="LaButti K.M."/>
            <person name="Schmutz J."/>
            <person name="Jabbour D."/>
            <person name="Luo H."/>
            <person name="Baker S.E."/>
            <person name="Pisabarro A.G."/>
            <person name="Walton J.D."/>
            <person name="Blanchette R.A."/>
            <person name="Henrissat B."/>
            <person name="Martin F."/>
            <person name="Cullen D."/>
            <person name="Hibbett D.S."/>
            <person name="Grigoriev I.V."/>
        </authorList>
    </citation>
    <scope>NUCLEOTIDE SEQUENCE [LARGE SCALE GENOMIC DNA]</scope>
    <source>
        <strain evidence="3">CBS 339.88</strain>
    </source>
</reference>